<dbReference type="NCBIfam" id="NF037995">
    <property type="entry name" value="TRAP_S1"/>
    <property type="match status" value="1"/>
</dbReference>
<dbReference type="OrthoDB" id="9815946at2"/>
<protein>
    <submittedName>
        <fullName evidence="2">Tripartite ATP-independent transporter solute receptor, DctP family</fullName>
    </submittedName>
</protein>
<keyword evidence="1" id="KW-0732">Signal</keyword>
<dbReference type="Pfam" id="PF03480">
    <property type="entry name" value="DctP"/>
    <property type="match status" value="1"/>
</dbReference>
<dbReference type="Proteomes" id="UP000243799">
    <property type="component" value="Unassembled WGS sequence"/>
</dbReference>
<dbReference type="InterPro" id="IPR038404">
    <property type="entry name" value="TRAP_DctP_sf"/>
</dbReference>
<name>A0A1I1BTI8_9PSEU</name>
<proteinExistence type="predicted"/>
<keyword evidence="3" id="KW-1185">Reference proteome</keyword>
<dbReference type="GO" id="GO:0055085">
    <property type="term" value="P:transmembrane transport"/>
    <property type="evidence" value="ECO:0007669"/>
    <property type="project" value="InterPro"/>
</dbReference>
<dbReference type="InterPro" id="IPR004682">
    <property type="entry name" value="TRAP_DctP"/>
</dbReference>
<evidence type="ECO:0000313" key="3">
    <source>
        <dbReference type="Proteomes" id="UP000243799"/>
    </source>
</evidence>
<dbReference type="NCBIfam" id="TIGR00787">
    <property type="entry name" value="dctP"/>
    <property type="match status" value="1"/>
</dbReference>
<dbReference type="STRING" id="490629.SAMN05216266_116125"/>
<dbReference type="GO" id="GO:0030288">
    <property type="term" value="C:outer membrane-bounded periplasmic space"/>
    <property type="evidence" value="ECO:0007669"/>
    <property type="project" value="InterPro"/>
</dbReference>
<sequence>MRTRKALRRFGTTSLVAAIGLVLAGCGGGASGSGDSTLSWRLAETHPRDYPTTQADIWFADQLRERSNGRIDVTVYPDAQLGEERDVLEQMQLGSVEMNRTNANLVGEFVPSWTAFGLPYIFDSSEHFWAFLQGEGGRQKLDELKQAGMKGLAYYDSGARSLYNVGQPIKRPEDLAGKNMRVQPGSITAEVIEAMGGSATTMSFSEVYSGLETGVIDGAENNLPSYVSTRHYEVAENITLDEHQRVPEVLMISQTVWNQLTEEDKQLVQTVASESTEVQRELWAQEVEESRAELTKAGVTITEVPDKQPFKDAVAELNSDYQQQYGPFLDAVDAARP</sequence>
<keyword evidence="2" id="KW-0675">Receptor</keyword>
<gene>
    <name evidence="2" type="ORF">SAMN05216266_116125</name>
</gene>
<evidence type="ECO:0000256" key="1">
    <source>
        <dbReference type="ARBA" id="ARBA00022729"/>
    </source>
</evidence>
<evidence type="ECO:0000313" key="2">
    <source>
        <dbReference type="EMBL" id="SFB53006.1"/>
    </source>
</evidence>
<dbReference type="SUPFAM" id="SSF53850">
    <property type="entry name" value="Periplasmic binding protein-like II"/>
    <property type="match status" value="1"/>
</dbReference>
<dbReference type="EMBL" id="FOKG01000016">
    <property type="protein sequence ID" value="SFB53006.1"/>
    <property type="molecule type" value="Genomic_DNA"/>
</dbReference>
<dbReference type="PROSITE" id="PS51257">
    <property type="entry name" value="PROKAR_LIPOPROTEIN"/>
    <property type="match status" value="1"/>
</dbReference>
<accession>A0A1I1BTI8</accession>
<dbReference type="PIRSF" id="PIRSF006470">
    <property type="entry name" value="DctB"/>
    <property type="match status" value="1"/>
</dbReference>
<dbReference type="RefSeq" id="WP_091675770.1">
    <property type="nucleotide sequence ID" value="NZ_FOKG01000016.1"/>
</dbReference>
<dbReference type="GO" id="GO:0030246">
    <property type="term" value="F:carbohydrate binding"/>
    <property type="evidence" value="ECO:0007669"/>
    <property type="project" value="TreeGrafter"/>
</dbReference>
<dbReference type="AlphaFoldDB" id="A0A1I1BTI8"/>
<dbReference type="PANTHER" id="PTHR33376:SF2">
    <property type="entry name" value="DICARBOXYLATE-BINDING PERIPLASMIC PROTEIN"/>
    <property type="match status" value="1"/>
</dbReference>
<dbReference type="PANTHER" id="PTHR33376">
    <property type="match status" value="1"/>
</dbReference>
<dbReference type="CDD" id="cd13671">
    <property type="entry name" value="PBP2_TRAP_SBP_like_3"/>
    <property type="match status" value="1"/>
</dbReference>
<organism evidence="2 3">
    <name type="scientific">Amycolatopsis marina</name>
    <dbReference type="NCBI Taxonomy" id="490629"/>
    <lineage>
        <taxon>Bacteria</taxon>
        <taxon>Bacillati</taxon>
        <taxon>Actinomycetota</taxon>
        <taxon>Actinomycetes</taxon>
        <taxon>Pseudonocardiales</taxon>
        <taxon>Pseudonocardiaceae</taxon>
        <taxon>Amycolatopsis</taxon>
    </lineage>
</organism>
<reference evidence="3" key="1">
    <citation type="submission" date="2016-10" db="EMBL/GenBank/DDBJ databases">
        <authorList>
            <person name="Varghese N."/>
            <person name="Submissions S."/>
        </authorList>
    </citation>
    <scope>NUCLEOTIDE SEQUENCE [LARGE SCALE GENOMIC DNA]</scope>
    <source>
        <strain evidence="3">CGMCC 4.3568</strain>
    </source>
</reference>
<dbReference type="Gene3D" id="3.40.190.170">
    <property type="entry name" value="Bacterial extracellular solute-binding protein, family 7"/>
    <property type="match status" value="1"/>
</dbReference>
<dbReference type="InterPro" id="IPR018389">
    <property type="entry name" value="DctP_fam"/>
</dbReference>